<evidence type="ECO:0000313" key="5">
    <source>
        <dbReference type="EMBL" id="EBU4654728.1"/>
    </source>
</evidence>
<comment type="caution">
    <text evidence="5">The sequence shown here is derived from an EMBL/GenBank/DDBJ whole genome shotgun (WGS) entry which is preliminary data.</text>
</comment>
<dbReference type="Pfam" id="PF00535">
    <property type="entry name" value="Glycos_transf_2"/>
    <property type="match status" value="1"/>
</dbReference>
<evidence type="ECO:0000259" key="4">
    <source>
        <dbReference type="Pfam" id="PF00535"/>
    </source>
</evidence>
<evidence type="ECO:0000256" key="3">
    <source>
        <dbReference type="ARBA" id="ARBA00022679"/>
    </source>
</evidence>
<dbReference type="PANTHER" id="PTHR43685:SF5">
    <property type="entry name" value="GLYCOSYLTRANSFERASE EPSE-RELATED"/>
    <property type="match status" value="1"/>
</dbReference>
<protein>
    <submittedName>
        <fullName evidence="5">Glycosyltransferase</fullName>
    </submittedName>
</protein>
<keyword evidence="2" id="KW-0328">Glycosyltransferase</keyword>
<dbReference type="AlphaFoldDB" id="A0A5V5HM31"/>
<keyword evidence="3 5" id="KW-0808">Transferase</keyword>
<feature type="domain" description="Glycosyltransferase 2-like" evidence="4">
    <location>
        <begin position="16"/>
        <end position="150"/>
    </location>
</feature>
<gene>
    <name evidence="5" type="ORF">CWV14_24245</name>
</gene>
<proteinExistence type="inferred from homology"/>
<name>A0A5V5HM31_SALER</name>
<evidence type="ECO:0000256" key="1">
    <source>
        <dbReference type="ARBA" id="ARBA00006739"/>
    </source>
</evidence>
<dbReference type="InterPro" id="IPR050834">
    <property type="entry name" value="Glycosyltransf_2"/>
</dbReference>
<sequence>MDNSISKVIIVPDVAVIISVYYKDKVLPLYMSLLSIFNQSYKKIVVLLKVDGVVEPDVKRLICIFERKYSNFFVFWREENLGLARSMNELLDYIMTDLTNIKYIARMDADDVAHLDRIKKQIDFLELHNDVSVLGTACKEFGIYNKIIKKLETDEEIKQDIIRVTPFIHPSVIFRVNVFFDGFRYPTQTVLSEDLGFWLVLCLNGYKFANLNDILLDYRLTSSTLKRRIGLRKASSELKERFEFVLISKQRVCINVCFIIGHFFIRLMPISVVKVLYKILR</sequence>
<reference evidence="5" key="1">
    <citation type="submission" date="2018-07" db="EMBL/GenBank/DDBJ databases">
        <authorList>
            <consortium name="PulseNet: The National Subtyping Network for Foodborne Disease Surveillance"/>
            <person name="Tarr C.L."/>
            <person name="Trees E."/>
            <person name="Katz L.S."/>
            <person name="Carleton-Romer H.A."/>
            <person name="Stroika S."/>
            <person name="Kucerova Z."/>
            <person name="Roache K.F."/>
            <person name="Sabol A.L."/>
            <person name="Besser J."/>
            <person name="Gerner-Smidt P."/>
        </authorList>
    </citation>
    <scope>NUCLEOTIDE SEQUENCE</scope>
    <source>
        <strain evidence="5">PNUSAS029331</strain>
    </source>
</reference>
<dbReference type="SUPFAM" id="SSF53448">
    <property type="entry name" value="Nucleotide-diphospho-sugar transferases"/>
    <property type="match status" value="1"/>
</dbReference>
<organism evidence="5">
    <name type="scientific">Salmonella enterica</name>
    <name type="common">Salmonella choleraesuis</name>
    <dbReference type="NCBI Taxonomy" id="28901"/>
    <lineage>
        <taxon>Bacteria</taxon>
        <taxon>Pseudomonadati</taxon>
        <taxon>Pseudomonadota</taxon>
        <taxon>Gammaproteobacteria</taxon>
        <taxon>Enterobacterales</taxon>
        <taxon>Enterobacteriaceae</taxon>
        <taxon>Salmonella</taxon>
    </lineage>
</organism>
<dbReference type="Gene3D" id="3.90.550.10">
    <property type="entry name" value="Spore Coat Polysaccharide Biosynthesis Protein SpsA, Chain A"/>
    <property type="match status" value="1"/>
</dbReference>
<dbReference type="GO" id="GO:0016757">
    <property type="term" value="F:glycosyltransferase activity"/>
    <property type="evidence" value="ECO:0007669"/>
    <property type="project" value="UniProtKB-KW"/>
</dbReference>
<dbReference type="InterPro" id="IPR001173">
    <property type="entry name" value="Glyco_trans_2-like"/>
</dbReference>
<dbReference type="EMBL" id="AAHCDH010000030">
    <property type="protein sequence ID" value="EBU4654728.1"/>
    <property type="molecule type" value="Genomic_DNA"/>
</dbReference>
<comment type="similarity">
    <text evidence="1">Belongs to the glycosyltransferase 2 family.</text>
</comment>
<dbReference type="PANTHER" id="PTHR43685">
    <property type="entry name" value="GLYCOSYLTRANSFERASE"/>
    <property type="match status" value="1"/>
</dbReference>
<accession>A0A5V5HM31</accession>
<dbReference type="InterPro" id="IPR029044">
    <property type="entry name" value="Nucleotide-diphossugar_trans"/>
</dbReference>
<evidence type="ECO:0000256" key="2">
    <source>
        <dbReference type="ARBA" id="ARBA00022676"/>
    </source>
</evidence>